<dbReference type="Gene3D" id="1.20.120.330">
    <property type="entry name" value="Nucleotidyltransferases domain 2"/>
    <property type="match status" value="1"/>
</dbReference>
<sequence>MDAGDFFAYASSCLGVSEAGNRTAASRAYYTVYHACFEYAYEQLSFEIHTNSGFHQQLINCYHRQPERALRTIGGLLKLSKEIRVQADYNLDAPFKRIEAEKNMRYCVQILNELKILKKKDKTVRLFAT</sequence>
<keyword evidence="2" id="KW-1185">Reference proteome</keyword>
<gene>
    <name evidence="1" type="ORF">JQU52_05635</name>
</gene>
<evidence type="ECO:0008006" key="3">
    <source>
        <dbReference type="Google" id="ProtNLM"/>
    </source>
</evidence>
<evidence type="ECO:0000313" key="1">
    <source>
        <dbReference type="EMBL" id="QRQ82861.1"/>
    </source>
</evidence>
<name>A0A892ZI41_9NEIS</name>
<dbReference type="KEGG" id="ptes:JQU52_05635"/>
<dbReference type="Proteomes" id="UP000653156">
    <property type="component" value="Chromosome"/>
</dbReference>
<dbReference type="AlphaFoldDB" id="A0A892ZI41"/>
<accession>A0A892ZI41</accession>
<evidence type="ECO:0000313" key="2">
    <source>
        <dbReference type="Proteomes" id="UP000653156"/>
    </source>
</evidence>
<organism evidence="1 2">
    <name type="scientific">Paralysiella testudinis</name>
    <dbReference type="NCBI Taxonomy" id="2809020"/>
    <lineage>
        <taxon>Bacteria</taxon>
        <taxon>Pseudomonadati</taxon>
        <taxon>Pseudomonadota</taxon>
        <taxon>Betaproteobacteria</taxon>
        <taxon>Neisseriales</taxon>
        <taxon>Neisseriaceae</taxon>
        <taxon>Paralysiella</taxon>
    </lineage>
</organism>
<reference evidence="1" key="1">
    <citation type="submission" date="2021-02" db="EMBL/GenBank/DDBJ databases">
        <title>Neisseriaceae sp. 26B isolated from the cloaca of a Common Toad-headed Turtle (Mesoclemmys nasuta).</title>
        <authorList>
            <person name="Spergser J."/>
            <person name="Busse H.-J."/>
        </authorList>
    </citation>
    <scope>NUCLEOTIDE SEQUENCE</scope>
    <source>
        <strain evidence="1">26B</strain>
    </source>
</reference>
<protein>
    <recommendedName>
        <fullName evidence="3">HEPN domain-containing protein</fullName>
    </recommendedName>
</protein>
<dbReference type="EMBL" id="CP069798">
    <property type="protein sequence ID" value="QRQ82861.1"/>
    <property type="molecule type" value="Genomic_DNA"/>
</dbReference>
<proteinExistence type="predicted"/>
<dbReference type="RefSeq" id="WP_230340154.1">
    <property type="nucleotide sequence ID" value="NZ_CP069798.1"/>
</dbReference>